<dbReference type="EMBL" id="PVQB02000232">
    <property type="protein sequence ID" value="KAF4340646.1"/>
    <property type="molecule type" value="Genomic_DNA"/>
</dbReference>
<dbReference type="OrthoDB" id="5076718at2759"/>
<feature type="compositionally biased region" description="Basic and acidic residues" evidence="1">
    <location>
        <begin position="331"/>
        <end position="342"/>
    </location>
</feature>
<feature type="compositionally biased region" description="Polar residues" evidence="1">
    <location>
        <begin position="209"/>
        <end position="223"/>
    </location>
</feature>
<comment type="caution">
    <text evidence="2">The sequence shown here is derived from an EMBL/GenBank/DDBJ whole genome shotgun (WGS) entry which is preliminary data.</text>
</comment>
<dbReference type="Proteomes" id="UP000730481">
    <property type="component" value="Unassembled WGS sequence"/>
</dbReference>
<evidence type="ECO:0000313" key="2">
    <source>
        <dbReference type="EMBL" id="KAF4340646.1"/>
    </source>
</evidence>
<feature type="region of interest" description="Disordered" evidence="1">
    <location>
        <begin position="209"/>
        <end position="348"/>
    </location>
</feature>
<dbReference type="SUPFAM" id="SSF48403">
    <property type="entry name" value="Ankyrin repeat"/>
    <property type="match status" value="1"/>
</dbReference>
<evidence type="ECO:0000313" key="3">
    <source>
        <dbReference type="Proteomes" id="UP000730481"/>
    </source>
</evidence>
<evidence type="ECO:0008006" key="4">
    <source>
        <dbReference type="Google" id="ProtNLM"/>
    </source>
</evidence>
<dbReference type="AlphaFoldDB" id="A0A9P5DXA0"/>
<gene>
    <name evidence="2" type="ORF">FBEOM_5430</name>
</gene>
<dbReference type="InterPro" id="IPR036770">
    <property type="entry name" value="Ankyrin_rpt-contain_sf"/>
</dbReference>
<keyword evidence="3" id="KW-1185">Reference proteome</keyword>
<evidence type="ECO:0000256" key="1">
    <source>
        <dbReference type="SAM" id="MobiDB-lite"/>
    </source>
</evidence>
<proteinExistence type="predicted"/>
<sequence length="348" mass="37775">MPPSNPLSFGFPAGNITYIPKGIFSPRSFDPLRASLSQNYSQEYSCEAWLSPLCLAASRGLTEVVSFLEGFKYTDKQRDLDFALFLANRSGHLETAALLLKKANPARKSSTNGLHGAAWRGLNEQICDYIGDLNADPDVFDGSSATPVIYAMLGAQDEEGAWETIECLFNLGASPWTTFGSQNLSYSEIARRERKMVLAQKLKEWETCPSPTILNSSRESSSMPEGDNDVLPDDERPQECSEATGGANSGREASHTVVEGDDVQPDNERPREVPEAAGVYPSRESSCTVGGADVIQPEQPREGLEADGGADLSRKTSHSVGGDNDQPNNKRPREDPEVDGRAKRARGA</sequence>
<accession>A0A9P5DXA0</accession>
<name>A0A9P5DXA0_9HYPO</name>
<protein>
    <recommendedName>
        <fullName evidence="4">Ankyrin repeat protein</fullName>
    </recommendedName>
</protein>
<reference evidence="2" key="2">
    <citation type="submission" date="2020-02" db="EMBL/GenBank/DDBJ databases">
        <title>Identification and distribution of gene clusters putatively required for synthesis of sphingolipid metabolism inhibitors in phylogenetically diverse species of the filamentous fungus Fusarium.</title>
        <authorList>
            <person name="Kim H.-S."/>
            <person name="Busman M."/>
            <person name="Brown D.W."/>
            <person name="Divon H."/>
            <person name="Uhlig S."/>
            <person name="Proctor R.H."/>
        </authorList>
    </citation>
    <scope>NUCLEOTIDE SEQUENCE</scope>
    <source>
        <strain evidence="2">NRRL 25174</strain>
    </source>
</reference>
<organism evidence="2 3">
    <name type="scientific">Fusarium beomiforme</name>
    <dbReference type="NCBI Taxonomy" id="44412"/>
    <lineage>
        <taxon>Eukaryota</taxon>
        <taxon>Fungi</taxon>
        <taxon>Dikarya</taxon>
        <taxon>Ascomycota</taxon>
        <taxon>Pezizomycotina</taxon>
        <taxon>Sordariomycetes</taxon>
        <taxon>Hypocreomycetidae</taxon>
        <taxon>Hypocreales</taxon>
        <taxon>Nectriaceae</taxon>
        <taxon>Fusarium</taxon>
        <taxon>Fusarium burgessii species complex</taxon>
    </lineage>
</organism>
<reference evidence="2" key="1">
    <citation type="journal article" date="2017" name="Mycologia">
        <title>Fusarium algeriense, sp. nov., a novel toxigenic crown rot pathogen of durum wheat from Algeria is nested in the Fusarium burgessii species complex.</title>
        <authorList>
            <person name="Laraba I."/>
            <person name="Keddad A."/>
            <person name="Boureghda H."/>
            <person name="Abdallah N."/>
            <person name="Vaughan M.M."/>
            <person name="Proctor R.H."/>
            <person name="Busman M."/>
            <person name="O'Donnell K."/>
        </authorList>
    </citation>
    <scope>NUCLEOTIDE SEQUENCE</scope>
    <source>
        <strain evidence="2">NRRL 25174</strain>
    </source>
</reference>
<dbReference type="Gene3D" id="1.25.40.20">
    <property type="entry name" value="Ankyrin repeat-containing domain"/>
    <property type="match status" value="1"/>
</dbReference>